<comment type="caution">
    <text evidence="1">The sequence shown here is derived from an EMBL/GenBank/DDBJ whole genome shotgun (WGS) entry which is preliminary data.</text>
</comment>
<accession>A0A171DMQ4</accession>
<organism evidence="1 2">
    <name type="scientific">Planomonospora sphaerica</name>
    <dbReference type="NCBI Taxonomy" id="161355"/>
    <lineage>
        <taxon>Bacteria</taxon>
        <taxon>Bacillati</taxon>
        <taxon>Actinomycetota</taxon>
        <taxon>Actinomycetes</taxon>
        <taxon>Streptosporangiales</taxon>
        <taxon>Streptosporangiaceae</taxon>
        <taxon>Planomonospora</taxon>
    </lineage>
</organism>
<reference evidence="1 2" key="1">
    <citation type="journal article" date="2016" name="Genome Announc.">
        <title>Draft Genome Sequence of Planomonospora sphaerica JCM9374, a Rare Actinomycete.</title>
        <authorList>
            <person name="Dohra H."/>
            <person name="Suzuki T."/>
            <person name="Inoue Y."/>
            <person name="Kodani S."/>
        </authorList>
    </citation>
    <scope>NUCLEOTIDE SEQUENCE [LARGE SCALE GENOMIC DNA]</scope>
    <source>
        <strain evidence="1 2">JCM 9374</strain>
    </source>
</reference>
<protein>
    <submittedName>
        <fullName evidence="1">Integrase</fullName>
    </submittedName>
</protein>
<gene>
    <name evidence="1" type="ORF">PS9374_05973</name>
</gene>
<dbReference type="EMBL" id="BDCX01000016">
    <property type="protein sequence ID" value="GAT70291.1"/>
    <property type="molecule type" value="Genomic_DNA"/>
</dbReference>
<reference evidence="2" key="2">
    <citation type="submission" date="2016-04" db="EMBL/GenBank/DDBJ databases">
        <title>Planomonospora sphaerica JCM9374 whole genome shotgun sequence.</title>
        <authorList>
            <person name="Suzuki T."/>
            <person name="Dohra H."/>
            <person name="Kodani S."/>
        </authorList>
    </citation>
    <scope>NUCLEOTIDE SEQUENCE [LARGE SCALE GENOMIC DNA]</scope>
    <source>
        <strain evidence="2">JCM 9374</strain>
    </source>
</reference>
<proteinExistence type="predicted"/>
<evidence type="ECO:0000313" key="1">
    <source>
        <dbReference type="EMBL" id="GAT70291.1"/>
    </source>
</evidence>
<dbReference type="STRING" id="161355.PS9374_05973"/>
<dbReference type="AlphaFoldDB" id="A0A171DMQ4"/>
<sequence length="153" mass="16980">MPKLCVDALKLHRERQDVARKAAGASWQANDLVFVSKVGTELDSHNVRRSFRAVLRRPASTDQDPMPQPGASLLSYRAAIPLSNHTLVRLAGGFAIGTTTAWRYVREAVDLVAAATLKMWKVLTRLRCCPRRATAIVQAILVLQLIEEDRYSG</sequence>
<keyword evidence="2" id="KW-1185">Reference proteome</keyword>
<dbReference type="Proteomes" id="UP000077701">
    <property type="component" value="Unassembled WGS sequence"/>
</dbReference>
<name>A0A171DMQ4_9ACTN</name>
<evidence type="ECO:0000313" key="2">
    <source>
        <dbReference type="Proteomes" id="UP000077701"/>
    </source>
</evidence>